<dbReference type="Proteomes" id="UP001172142">
    <property type="component" value="Unassembled WGS sequence"/>
</dbReference>
<evidence type="ECO:0000256" key="1">
    <source>
        <dbReference type="SAM" id="Phobius"/>
    </source>
</evidence>
<evidence type="ECO:0000313" key="2">
    <source>
        <dbReference type="EMBL" id="MDN7246248.1"/>
    </source>
</evidence>
<name>A0ABT8NER0_9BACL</name>
<feature type="transmembrane region" description="Helical" evidence="1">
    <location>
        <begin position="35"/>
        <end position="59"/>
    </location>
</feature>
<dbReference type="EMBL" id="JAUJWU010000003">
    <property type="protein sequence ID" value="MDN7246248.1"/>
    <property type="molecule type" value="Genomic_DNA"/>
</dbReference>
<reference evidence="2 3" key="1">
    <citation type="submission" date="2023-07" db="EMBL/GenBank/DDBJ databases">
        <title>Novel species in genus Planococcus.</title>
        <authorList>
            <person name="Ning S."/>
        </authorList>
    </citation>
    <scope>NUCLEOTIDE SEQUENCE [LARGE SCALE GENOMIC DNA]</scope>
    <source>
        <strain evidence="2 3">N017</strain>
    </source>
</reference>
<keyword evidence="1" id="KW-0812">Transmembrane</keyword>
<proteinExistence type="predicted"/>
<sequence length="98" mass="10741">MKKFAKWLTTAFVLGLIALLGAFFTEDIARMTGEFNRTILLISVVVVFVLILSSLLSIIKANGSKIKREMVASFFVALIPLAALVVNGLIFTVYFVGK</sequence>
<evidence type="ECO:0000313" key="3">
    <source>
        <dbReference type="Proteomes" id="UP001172142"/>
    </source>
</evidence>
<keyword evidence="1" id="KW-0472">Membrane</keyword>
<keyword evidence="3" id="KW-1185">Reference proteome</keyword>
<accession>A0ABT8NER0</accession>
<gene>
    <name evidence="2" type="ORF">QWY13_12195</name>
</gene>
<dbReference type="RefSeq" id="WP_301856832.1">
    <property type="nucleotide sequence ID" value="NZ_JAUJWU010000003.1"/>
</dbReference>
<organism evidence="2 3">
    <name type="scientific">Planococcus shenhongbingii</name>
    <dbReference type="NCBI Taxonomy" id="3058398"/>
    <lineage>
        <taxon>Bacteria</taxon>
        <taxon>Bacillati</taxon>
        <taxon>Bacillota</taxon>
        <taxon>Bacilli</taxon>
        <taxon>Bacillales</taxon>
        <taxon>Caryophanaceae</taxon>
        <taxon>Planococcus</taxon>
    </lineage>
</organism>
<protein>
    <submittedName>
        <fullName evidence="2">Uncharacterized protein</fullName>
    </submittedName>
</protein>
<feature type="transmembrane region" description="Helical" evidence="1">
    <location>
        <begin position="71"/>
        <end position="96"/>
    </location>
</feature>
<keyword evidence="1" id="KW-1133">Transmembrane helix</keyword>
<comment type="caution">
    <text evidence="2">The sequence shown here is derived from an EMBL/GenBank/DDBJ whole genome shotgun (WGS) entry which is preliminary data.</text>
</comment>